<name>A0A8S2L4K3_9BILA</name>
<dbReference type="EMBL" id="CAJOBA010015039">
    <property type="protein sequence ID" value="CAF3885995.1"/>
    <property type="molecule type" value="Genomic_DNA"/>
</dbReference>
<reference evidence="1" key="1">
    <citation type="submission" date="2021-02" db="EMBL/GenBank/DDBJ databases">
        <authorList>
            <person name="Nowell W R."/>
        </authorList>
    </citation>
    <scope>NUCLEOTIDE SEQUENCE</scope>
</reference>
<proteinExistence type="predicted"/>
<sequence>MLPQIVDVTYKKGSTHGDADGMSRPEIHPHQHYLNAITRSMTTTAVQKPVINHDSQSTVPLNNTDMPPTSMTFDFSLTRIRDEQQHDSHILKIKEQL</sequence>
<accession>A0A8S2L4K3</accession>
<feature type="non-terminal residue" evidence="1">
    <location>
        <position position="97"/>
    </location>
</feature>
<comment type="caution">
    <text evidence="1">The sequence shown here is derived from an EMBL/GenBank/DDBJ whole genome shotgun (WGS) entry which is preliminary data.</text>
</comment>
<dbReference type="Proteomes" id="UP000682733">
    <property type="component" value="Unassembled WGS sequence"/>
</dbReference>
<evidence type="ECO:0000313" key="2">
    <source>
        <dbReference type="Proteomes" id="UP000682733"/>
    </source>
</evidence>
<protein>
    <submittedName>
        <fullName evidence="1">Uncharacterized protein</fullName>
    </submittedName>
</protein>
<gene>
    <name evidence="1" type="ORF">TMI583_LOCUS20174</name>
</gene>
<dbReference type="AlphaFoldDB" id="A0A8S2L4K3"/>
<organism evidence="1 2">
    <name type="scientific">Didymodactylos carnosus</name>
    <dbReference type="NCBI Taxonomy" id="1234261"/>
    <lineage>
        <taxon>Eukaryota</taxon>
        <taxon>Metazoa</taxon>
        <taxon>Spiralia</taxon>
        <taxon>Gnathifera</taxon>
        <taxon>Rotifera</taxon>
        <taxon>Eurotatoria</taxon>
        <taxon>Bdelloidea</taxon>
        <taxon>Philodinida</taxon>
        <taxon>Philodinidae</taxon>
        <taxon>Didymodactylos</taxon>
    </lineage>
</organism>
<evidence type="ECO:0000313" key="1">
    <source>
        <dbReference type="EMBL" id="CAF3885995.1"/>
    </source>
</evidence>